<comment type="caution">
    <text evidence="1">The sequence shown here is derived from an EMBL/GenBank/DDBJ whole genome shotgun (WGS) entry which is preliminary data.</text>
</comment>
<evidence type="ECO:0000313" key="2">
    <source>
        <dbReference type="Proteomes" id="UP001480595"/>
    </source>
</evidence>
<dbReference type="Pfam" id="PF26639">
    <property type="entry name" value="Het-6_barrel"/>
    <property type="match status" value="1"/>
</dbReference>
<proteinExistence type="predicted"/>
<accession>A0ABR1TAZ1</accession>
<dbReference type="PANTHER" id="PTHR24148">
    <property type="entry name" value="ANKYRIN REPEAT DOMAIN-CONTAINING PROTEIN 39 HOMOLOG-RELATED"/>
    <property type="match status" value="1"/>
</dbReference>
<reference evidence="1 2" key="1">
    <citation type="submission" date="2023-01" db="EMBL/GenBank/DDBJ databases">
        <title>Analysis of 21 Apiospora genomes using comparative genomics revels a genus with tremendous synthesis potential of carbohydrate active enzymes and secondary metabolites.</title>
        <authorList>
            <person name="Sorensen T."/>
        </authorList>
    </citation>
    <scope>NUCLEOTIDE SEQUENCE [LARGE SCALE GENOMIC DNA]</scope>
    <source>
        <strain evidence="1 2">CBS 135458</strain>
    </source>
</reference>
<evidence type="ECO:0000313" key="1">
    <source>
        <dbReference type="EMBL" id="KAK8043784.1"/>
    </source>
</evidence>
<name>A0ABR1TAZ1_9PEZI</name>
<gene>
    <name evidence="1" type="ORF">PG994_012622</name>
</gene>
<dbReference type="Proteomes" id="UP001480595">
    <property type="component" value="Unassembled WGS sequence"/>
</dbReference>
<dbReference type="InterPro" id="IPR052895">
    <property type="entry name" value="HetReg/Transcr_Mod"/>
</dbReference>
<dbReference type="GeneID" id="92097094"/>
<dbReference type="PANTHER" id="PTHR24148:SF73">
    <property type="entry name" value="HET DOMAIN PROTEIN (AFU_ORTHOLOGUE AFUA_8G01020)"/>
    <property type="match status" value="1"/>
</dbReference>
<organism evidence="1 2">
    <name type="scientific">Apiospora phragmitis</name>
    <dbReference type="NCBI Taxonomy" id="2905665"/>
    <lineage>
        <taxon>Eukaryota</taxon>
        <taxon>Fungi</taxon>
        <taxon>Dikarya</taxon>
        <taxon>Ascomycota</taxon>
        <taxon>Pezizomycotina</taxon>
        <taxon>Sordariomycetes</taxon>
        <taxon>Xylariomycetidae</taxon>
        <taxon>Amphisphaeriales</taxon>
        <taxon>Apiosporaceae</taxon>
        <taxon>Apiospora</taxon>
    </lineage>
</organism>
<keyword evidence="2" id="KW-1185">Reference proteome</keyword>
<sequence length="481" mass="54458">MRGFEAITERSWWERVWVVQEVVVAKKVSVVYDTISVSWELLCRAAEQLRRSQQNTHLDSMYPYVTEGQSLSNFARLVSDIESTRLVWRSRAPLVALQLFRKFRSRKASDPKDKVFALLGLVQHWGRSQQFSADYSESIESTFLRTMMMLISSMESLSVLAGSTGRACLEASRAPSWVIDWSSWDEENEYSRLKSLVMYSAGSNLQGSVRLHGDDILEPPAYQIGKIQFLGDELTIQAATRMRRTVSSWEGLLVHANDPYTTEEFVEEAFWRTICGDVEYFMSQAPLQGMMPQDDSNDSGEFQRASFNAEAGWEQWRSADKNHNRKTSLIGKDWLEAPDQTTNGKKRNAFNYALSCASGGRRFFVTDQGHMGIGPKDMTIGDDLFILCGSQVPFVLRQSLQKPRACQSSVPETLFKKNQKQQYIPAGRGANEETLQALRGDTGTCNQVHWPCYKVVGDAYVHGAMHADQNIGHTQTTVYLV</sequence>
<evidence type="ECO:0008006" key="3">
    <source>
        <dbReference type="Google" id="ProtNLM"/>
    </source>
</evidence>
<protein>
    <recommendedName>
        <fullName evidence="3">Heterokaryon incompatibility domain-containing protein</fullName>
    </recommendedName>
</protein>
<dbReference type="RefSeq" id="XP_066710179.1">
    <property type="nucleotide sequence ID" value="XM_066864031.1"/>
</dbReference>
<dbReference type="EMBL" id="JAQQWL010000012">
    <property type="protein sequence ID" value="KAK8043784.1"/>
    <property type="molecule type" value="Genomic_DNA"/>
</dbReference>